<keyword evidence="3" id="KW-1185">Reference proteome</keyword>
<reference evidence="2 3" key="1">
    <citation type="journal article" date="2020" name="Fungal Divers.">
        <title>Resolving the Mortierellaceae phylogeny through synthesis of multi-gene phylogenetics and phylogenomics.</title>
        <authorList>
            <person name="Vandepol N."/>
            <person name="Liber J."/>
            <person name="Desiro A."/>
            <person name="Na H."/>
            <person name="Kennedy M."/>
            <person name="Barry K."/>
            <person name="Grigoriev I.V."/>
            <person name="Miller A.N."/>
            <person name="O'Donnell K."/>
            <person name="Stajich J.E."/>
            <person name="Bonito G."/>
        </authorList>
    </citation>
    <scope>NUCLEOTIDE SEQUENCE [LARGE SCALE GENOMIC DNA]</scope>
    <source>
        <strain evidence="2 3">AD045</strain>
    </source>
</reference>
<evidence type="ECO:0000313" key="3">
    <source>
        <dbReference type="Proteomes" id="UP001194696"/>
    </source>
</evidence>
<gene>
    <name evidence="2" type="ORF">BGZ96_012757</name>
</gene>
<dbReference type="Proteomes" id="UP001194696">
    <property type="component" value="Unassembled WGS sequence"/>
</dbReference>
<feature type="non-terminal residue" evidence="2">
    <location>
        <position position="240"/>
    </location>
</feature>
<name>A0ABQ7JQ20_9FUNG</name>
<dbReference type="EMBL" id="JAAAIM010000988">
    <property type="protein sequence ID" value="KAG0282872.1"/>
    <property type="molecule type" value="Genomic_DNA"/>
</dbReference>
<accession>A0ABQ7JQ20</accession>
<sequence>MSKKSVDSADSDDSDPDTVKKPAKKKVQRYHGPNGSTVRRLPMHQKVPSQAYPTIPPGMTEETYKQAIKSSSNKVLYFYCDIHYDGDYTVNTERMLPYFENMVFLRTSRKFIVPDIGYDGVIGLRPAGWKPPNPKQRRAINHIKEWEPESPAMEQDNQVWTPDDAYAAIARSEELEHEGHEDELETVAVAVDAVVDVDMDIHIGNAREDDNNSVEITDQEELQALHAMVEGEDEAGLVLE</sequence>
<proteinExistence type="predicted"/>
<comment type="caution">
    <text evidence="2">The sequence shown here is derived from an EMBL/GenBank/DDBJ whole genome shotgun (WGS) entry which is preliminary data.</text>
</comment>
<evidence type="ECO:0000313" key="2">
    <source>
        <dbReference type="EMBL" id="KAG0282872.1"/>
    </source>
</evidence>
<protein>
    <submittedName>
        <fullName evidence="2">Uncharacterized protein</fullName>
    </submittedName>
</protein>
<evidence type="ECO:0000256" key="1">
    <source>
        <dbReference type="SAM" id="MobiDB-lite"/>
    </source>
</evidence>
<organism evidence="2 3">
    <name type="scientific">Linnemannia gamsii</name>
    <dbReference type="NCBI Taxonomy" id="64522"/>
    <lineage>
        <taxon>Eukaryota</taxon>
        <taxon>Fungi</taxon>
        <taxon>Fungi incertae sedis</taxon>
        <taxon>Mucoromycota</taxon>
        <taxon>Mortierellomycotina</taxon>
        <taxon>Mortierellomycetes</taxon>
        <taxon>Mortierellales</taxon>
        <taxon>Mortierellaceae</taxon>
        <taxon>Linnemannia</taxon>
    </lineage>
</organism>
<feature type="region of interest" description="Disordered" evidence="1">
    <location>
        <begin position="1"/>
        <end position="40"/>
    </location>
</feature>